<feature type="region of interest" description="Disordered" evidence="1">
    <location>
        <begin position="91"/>
        <end position="144"/>
    </location>
</feature>
<dbReference type="PANTHER" id="PTHR10378">
    <property type="entry name" value="LIM DOMAIN-BINDING PROTEIN"/>
    <property type="match status" value="1"/>
</dbReference>
<evidence type="ECO:0000256" key="1">
    <source>
        <dbReference type="SAM" id="MobiDB-lite"/>
    </source>
</evidence>
<feature type="region of interest" description="Disordered" evidence="1">
    <location>
        <begin position="1"/>
        <end position="56"/>
    </location>
</feature>
<feature type="compositionally biased region" description="Basic residues" evidence="1">
    <location>
        <begin position="472"/>
        <end position="483"/>
    </location>
</feature>
<protein>
    <submittedName>
        <fullName evidence="3">Uncharacterized protein</fullName>
    </submittedName>
</protein>
<feature type="compositionally biased region" description="Gly residues" evidence="1">
    <location>
        <begin position="117"/>
        <end position="127"/>
    </location>
</feature>
<feature type="compositionally biased region" description="Low complexity" evidence="1">
    <location>
        <begin position="457"/>
        <end position="471"/>
    </location>
</feature>
<feature type="region of interest" description="Disordered" evidence="1">
    <location>
        <begin position="416"/>
        <end position="483"/>
    </location>
</feature>
<accession>A0A915EP82</accession>
<name>A0A915EP82_9BILA</name>
<dbReference type="Pfam" id="PF01803">
    <property type="entry name" value="LIM_bind"/>
    <property type="match status" value="1"/>
</dbReference>
<sequence>MEPRVLHHPNPSSQEERGGQRMWSGSRRSQHTLRRPHDHEDGAGHRFRPQPSQFSWTTQRWATPMHMGMPMEDGPMPPYGAQPEYFYHHPGGMLPPGHPGGPPGHPAHPPGHPGHPGPGYGHPGGMPGQMPPQQHFVEPEPPMPGAPPFMFGANGPVPPHGAGPGQGPPGVPPHLMFRQIPQQSMPQPPFLEYRLQEMNRRLYSFHNSPYHLNQADIAQWWEAFAHEFFDDDAKMTIALFDVTEMVPRKYTIGRLLIPRFYRKIFENGVREMFYVVRTPAQERINPQQWGMCALDCENVLMVTRHDRPVPSEVHTECRLFVEFSPFEESVGYRIRHWAIELRSCQEFYKVPKDGSMENSPELFKTGVTRSGLPQEALHYLKMCLILEPMQIIMHHSKATSAPPQQTLRTILFNQRRTQQQHTPLPGGMLNEPSLSVPSTPTEEPGTKKPPRKRTRKTTANSAASNNTTNPSPKKRWCRRRCSS</sequence>
<dbReference type="InterPro" id="IPR029005">
    <property type="entry name" value="LIM-bd/SEUSS"/>
</dbReference>
<reference evidence="3" key="1">
    <citation type="submission" date="2022-11" db="UniProtKB">
        <authorList>
            <consortium name="WormBaseParasite"/>
        </authorList>
    </citation>
    <scope>IDENTIFICATION</scope>
</reference>
<evidence type="ECO:0000313" key="3">
    <source>
        <dbReference type="WBParaSite" id="jg8012"/>
    </source>
</evidence>
<feature type="compositionally biased region" description="Pro residues" evidence="1">
    <location>
        <begin position="96"/>
        <end position="116"/>
    </location>
</feature>
<feature type="compositionally biased region" description="Basic and acidic residues" evidence="1">
    <location>
        <begin position="35"/>
        <end position="44"/>
    </location>
</feature>
<keyword evidence="2" id="KW-1185">Reference proteome</keyword>
<organism evidence="2 3">
    <name type="scientific">Ditylenchus dipsaci</name>
    <dbReference type="NCBI Taxonomy" id="166011"/>
    <lineage>
        <taxon>Eukaryota</taxon>
        <taxon>Metazoa</taxon>
        <taxon>Ecdysozoa</taxon>
        <taxon>Nematoda</taxon>
        <taxon>Chromadorea</taxon>
        <taxon>Rhabditida</taxon>
        <taxon>Tylenchina</taxon>
        <taxon>Tylenchomorpha</taxon>
        <taxon>Sphaerularioidea</taxon>
        <taxon>Anguinidae</taxon>
        <taxon>Anguininae</taxon>
        <taxon>Ditylenchus</taxon>
    </lineage>
</organism>
<dbReference type="Proteomes" id="UP000887574">
    <property type="component" value="Unplaced"/>
</dbReference>
<dbReference type="WBParaSite" id="jg8012">
    <property type="protein sequence ID" value="jg8012"/>
    <property type="gene ID" value="jg8012"/>
</dbReference>
<evidence type="ECO:0000313" key="2">
    <source>
        <dbReference type="Proteomes" id="UP000887574"/>
    </source>
</evidence>
<proteinExistence type="predicted"/>
<dbReference type="AlphaFoldDB" id="A0A915EP82"/>